<sequence>MRIDEDDTELDVSGCLWYQGESFTREVTETAFDGTLVSIYTYFAGYLDGP</sequence>
<keyword evidence="2" id="KW-1185">Reference proteome</keyword>
<reference evidence="1 2" key="1">
    <citation type="submission" date="2018-04" db="EMBL/GenBank/DDBJ databases">
        <title>Genomic Encyclopedia of Archaeal and Bacterial Type Strains, Phase II (KMG-II): from individual species to whole genera.</title>
        <authorList>
            <person name="Goeker M."/>
        </authorList>
    </citation>
    <scope>NUCLEOTIDE SEQUENCE [LARGE SCALE GENOMIC DNA]</scope>
    <source>
        <strain evidence="1 2">DSM 45169</strain>
    </source>
</reference>
<evidence type="ECO:0000313" key="2">
    <source>
        <dbReference type="Proteomes" id="UP000241639"/>
    </source>
</evidence>
<proteinExistence type="predicted"/>
<dbReference type="EMBL" id="PZZP01000001">
    <property type="protein sequence ID" value="PTM58494.1"/>
    <property type="molecule type" value="Genomic_DNA"/>
</dbReference>
<dbReference type="AlphaFoldDB" id="A0A2T4Z9C1"/>
<dbReference type="Proteomes" id="UP000241639">
    <property type="component" value="Unassembled WGS sequence"/>
</dbReference>
<comment type="caution">
    <text evidence="1">The sequence shown here is derived from an EMBL/GenBank/DDBJ whole genome shotgun (WGS) entry which is preliminary data.</text>
</comment>
<gene>
    <name evidence="1" type="ORF">C8J48_1077</name>
</gene>
<evidence type="ECO:0000313" key="1">
    <source>
        <dbReference type="EMBL" id="PTM58494.1"/>
    </source>
</evidence>
<accession>A0A2T4Z9C1</accession>
<organism evidence="1 2">
    <name type="scientific">Desmospora activa DSM 45169</name>
    <dbReference type="NCBI Taxonomy" id="1121389"/>
    <lineage>
        <taxon>Bacteria</taxon>
        <taxon>Bacillati</taxon>
        <taxon>Bacillota</taxon>
        <taxon>Bacilli</taxon>
        <taxon>Bacillales</taxon>
        <taxon>Thermoactinomycetaceae</taxon>
        <taxon>Desmospora</taxon>
    </lineage>
</organism>
<protein>
    <submittedName>
        <fullName evidence="1">Uncharacterized protein</fullName>
    </submittedName>
</protein>
<name>A0A2T4Z9C1_9BACL</name>